<proteinExistence type="inferred from homology"/>
<dbReference type="HOGENOM" id="CLU_007383_8_2_1"/>
<feature type="domain" description="NmrA-like" evidence="4">
    <location>
        <begin position="4"/>
        <end position="288"/>
    </location>
</feature>
<dbReference type="PANTHER" id="PTHR42748">
    <property type="entry name" value="NITROGEN METABOLITE REPRESSION PROTEIN NMRA FAMILY MEMBER"/>
    <property type="match status" value="1"/>
</dbReference>
<dbReference type="AlphaFoldDB" id="V4ACH4"/>
<protein>
    <recommendedName>
        <fullName evidence="3">NmrA-like family domain-containing protein 1</fullName>
    </recommendedName>
</protein>
<keyword evidence="6" id="KW-1185">Reference proteome</keyword>
<organism evidence="5 6">
    <name type="scientific">Lottia gigantea</name>
    <name type="common">Giant owl limpet</name>
    <dbReference type="NCBI Taxonomy" id="225164"/>
    <lineage>
        <taxon>Eukaryota</taxon>
        <taxon>Metazoa</taxon>
        <taxon>Spiralia</taxon>
        <taxon>Lophotrochozoa</taxon>
        <taxon>Mollusca</taxon>
        <taxon>Gastropoda</taxon>
        <taxon>Patellogastropoda</taxon>
        <taxon>Lottioidea</taxon>
        <taxon>Lottiidae</taxon>
        <taxon>Lottia</taxon>
    </lineage>
</organism>
<name>V4ACH4_LOTGI</name>
<evidence type="ECO:0000259" key="4">
    <source>
        <dbReference type="Pfam" id="PF05368"/>
    </source>
</evidence>
<keyword evidence="2" id="KW-0521">NADP</keyword>
<comment type="similarity">
    <text evidence="1">Belongs to the NmrA-type oxidoreductase family.</text>
</comment>
<dbReference type="OMA" id="GPTYFYD"/>
<dbReference type="CTD" id="20246637"/>
<gene>
    <name evidence="5" type="ORF">LOTGIDRAFT_216458</name>
</gene>
<dbReference type="Proteomes" id="UP000030746">
    <property type="component" value="Unassembled WGS sequence"/>
</dbReference>
<dbReference type="InterPro" id="IPR008030">
    <property type="entry name" value="NmrA-like"/>
</dbReference>
<evidence type="ECO:0000256" key="3">
    <source>
        <dbReference type="ARBA" id="ARBA00040296"/>
    </source>
</evidence>
<accession>V4ACH4</accession>
<dbReference type="PANTHER" id="PTHR42748:SF7">
    <property type="entry name" value="NMRA LIKE REDOX SENSOR 1-RELATED"/>
    <property type="match status" value="1"/>
</dbReference>
<dbReference type="RefSeq" id="XP_009056497.1">
    <property type="nucleotide sequence ID" value="XM_009058249.1"/>
</dbReference>
<evidence type="ECO:0000313" key="5">
    <source>
        <dbReference type="EMBL" id="ESO92810.1"/>
    </source>
</evidence>
<dbReference type="Gene3D" id="3.40.50.720">
    <property type="entry name" value="NAD(P)-binding Rossmann-like Domain"/>
    <property type="match status" value="1"/>
</dbReference>
<dbReference type="Pfam" id="PF05368">
    <property type="entry name" value="NmrA"/>
    <property type="match status" value="1"/>
</dbReference>
<dbReference type="Gene3D" id="3.90.25.10">
    <property type="entry name" value="UDP-galactose 4-epimerase, domain 1"/>
    <property type="match status" value="1"/>
</dbReference>
<evidence type="ECO:0000256" key="1">
    <source>
        <dbReference type="ARBA" id="ARBA00006328"/>
    </source>
</evidence>
<dbReference type="InterPro" id="IPR036291">
    <property type="entry name" value="NAD(P)-bd_dom_sf"/>
</dbReference>
<dbReference type="GO" id="GO:0005634">
    <property type="term" value="C:nucleus"/>
    <property type="evidence" value="ECO:0007669"/>
    <property type="project" value="TreeGrafter"/>
</dbReference>
<dbReference type="OrthoDB" id="300709at2759"/>
<reference evidence="5 6" key="1">
    <citation type="journal article" date="2013" name="Nature">
        <title>Insights into bilaterian evolution from three spiralian genomes.</title>
        <authorList>
            <person name="Simakov O."/>
            <person name="Marletaz F."/>
            <person name="Cho S.J."/>
            <person name="Edsinger-Gonzales E."/>
            <person name="Havlak P."/>
            <person name="Hellsten U."/>
            <person name="Kuo D.H."/>
            <person name="Larsson T."/>
            <person name="Lv J."/>
            <person name="Arendt D."/>
            <person name="Savage R."/>
            <person name="Osoegawa K."/>
            <person name="de Jong P."/>
            <person name="Grimwood J."/>
            <person name="Chapman J.A."/>
            <person name="Shapiro H."/>
            <person name="Aerts A."/>
            <person name="Otillar R.P."/>
            <person name="Terry A.Y."/>
            <person name="Boore J.L."/>
            <person name="Grigoriev I.V."/>
            <person name="Lindberg D.R."/>
            <person name="Seaver E.C."/>
            <person name="Weisblat D.A."/>
            <person name="Putnam N.H."/>
            <person name="Rokhsar D.S."/>
        </authorList>
    </citation>
    <scope>NUCLEOTIDE SEQUENCE [LARGE SCALE GENOMIC DNA]</scope>
</reference>
<dbReference type="GeneID" id="20246637"/>
<dbReference type="KEGG" id="lgi:LOTGIDRAFT_216458"/>
<sequence>MCDKRIVAVFNTTIPLGEAVARTLAKDTDLHVRAVTSDVTSETALNLKNEGVELCECSFQDVDDVITALNSVDECFIVTETRASDPYCVDNEIKQGRLIADACSMSNVNHVIFSTQIHTQKVKGIQVRPMVTKAEIENYMKDKQLPLSCVMMPCFYQDFFTIFKPERVQNNTYQFQIPMGLTPIDMIDIEDVGDVIKVMLQDKNKFINKTVRVSGDKITIPELAAILNVNLKPKMFREKLISVNDYRERDVIGSKDWANYFNFIQRVDTQFSVSMTKSLYQDVKSFESWVKVNGDWIMSQIAT</sequence>
<evidence type="ECO:0000313" key="6">
    <source>
        <dbReference type="Proteomes" id="UP000030746"/>
    </source>
</evidence>
<dbReference type="STRING" id="225164.V4ACH4"/>
<dbReference type="SUPFAM" id="SSF51735">
    <property type="entry name" value="NAD(P)-binding Rossmann-fold domains"/>
    <property type="match status" value="1"/>
</dbReference>
<dbReference type="EMBL" id="KB202014">
    <property type="protein sequence ID" value="ESO92810.1"/>
    <property type="molecule type" value="Genomic_DNA"/>
</dbReference>
<evidence type="ECO:0000256" key="2">
    <source>
        <dbReference type="ARBA" id="ARBA00022857"/>
    </source>
</evidence>
<dbReference type="InterPro" id="IPR051164">
    <property type="entry name" value="NmrA-like_oxidored"/>
</dbReference>